<reference evidence="7" key="2">
    <citation type="submission" date="2020-05" db="UniProtKB">
        <authorList>
            <consortium name="EnsemblMetazoa"/>
        </authorList>
    </citation>
    <scope>IDENTIFICATION</scope>
    <source>
        <strain evidence="7">CM1001059</strain>
    </source>
</reference>
<dbReference type="PROSITE" id="PS00259">
    <property type="entry name" value="GASTRIN"/>
    <property type="match status" value="1"/>
</dbReference>
<proteinExistence type="inferred from homology"/>
<dbReference type="AlphaFoldDB" id="A0A182UB26"/>
<name>A0A182UB26_9DIPT</name>
<dbReference type="GO" id="GO:0007218">
    <property type="term" value="P:neuropeptide signaling pathway"/>
    <property type="evidence" value="ECO:0007669"/>
    <property type="project" value="UniProtKB-KW"/>
</dbReference>
<dbReference type="VEuPathDB" id="VectorBase:AMEC017181"/>
<comment type="similarity">
    <text evidence="2">Belongs to the gastrin/cholecystokinin family.</text>
</comment>
<dbReference type="STRING" id="34690.A0A182UB26"/>
<sequence>MARVTLALAVSLAAYAAYYYVHFAEAQPIGSLVLAAPHSQQQQQQPGSSTSDEGTINHLQQQHQRLKDTNVYRARSKMRPHDRKYPGVIGAYQAYRRTVQGPQLMQRNPATVDRFADDPGVDEQDQMRFSLEGFLTGARTPTLLNDDEEEEEDEDHEQGGDGLVKRFDDYGHMRFGKRGGEGDQFDDYGHMRFGR</sequence>
<accession>A0A182UB26</accession>
<evidence type="ECO:0000256" key="2">
    <source>
        <dbReference type="ARBA" id="ARBA00006273"/>
    </source>
</evidence>
<feature type="compositionally biased region" description="Basic and acidic residues" evidence="6">
    <location>
        <begin position="157"/>
        <end position="172"/>
    </location>
</feature>
<organism evidence="7 8">
    <name type="scientific">Anopheles melas</name>
    <dbReference type="NCBI Taxonomy" id="34690"/>
    <lineage>
        <taxon>Eukaryota</taxon>
        <taxon>Metazoa</taxon>
        <taxon>Ecdysozoa</taxon>
        <taxon>Arthropoda</taxon>
        <taxon>Hexapoda</taxon>
        <taxon>Insecta</taxon>
        <taxon>Pterygota</taxon>
        <taxon>Neoptera</taxon>
        <taxon>Endopterygota</taxon>
        <taxon>Diptera</taxon>
        <taxon>Nematocera</taxon>
        <taxon>Culicoidea</taxon>
        <taxon>Culicidae</taxon>
        <taxon>Anophelinae</taxon>
        <taxon>Anopheles</taxon>
    </lineage>
</organism>
<evidence type="ECO:0000313" key="8">
    <source>
        <dbReference type="Proteomes" id="UP000075902"/>
    </source>
</evidence>
<evidence type="ECO:0000313" key="7">
    <source>
        <dbReference type="EnsemblMetazoa" id="AMEC017181-PA"/>
    </source>
</evidence>
<feature type="region of interest" description="Disordered" evidence="6">
    <location>
        <begin position="37"/>
        <end position="69"/>
    </location>
</feature>
<reference evidence="8" key="1">
    <citation type="submission" date="2014-01" db="EMBL/GenBank/DDBJ databases">
        <title>The Genome Sequence of Anopheles melas CM1001059_A (V2).</title>
        <authorList>
            <consortium name="The Broad Institute Genomics Platform"/>
            <person name="Neafsey D.E."/>
            <person name="Besansky N."/>
            <person name="Howell P."/>
            <person name="Walton C."/>
            <person name="Young S.K."/>
            <person name="Zeng Q."/>
            <person name="Gargeya S."/>
            <person name="Fitzgerald M."/>
            <person name="Haas B."/>
            <person name="Abouelleil A."/>
            <person name="Allen A.W."/>
            <person name="Alvarado L."/>
            <person name="Arachchi H.M."/>
            <person name="Berlin A.M."/>
            <person name="Chapman S.B."/>
            <person name="Gainer-Dewar J."/>
            <person name="Goldberg J."/>
            <person name="Griggs A."/>
            <person name="Gujja S."/>
            <person name="Hansen M."/>
            <person name="Howarth C."/>
            <person name="Imamovic A."/>
            <person name="Ireland A."/>
            <person name="Larimer J."/>
            <person name="McCowan C."/>
            <person name="Murphy C."/>
            <person name="Pearson M."/>
            <person name="Poon T.W."/>
            <person name="Priest M."/>
            <person name="Roberts A."/>
            <person name="Saif S."/>
            <person name="Shea T."/>
            <person name="Sisk P."/>
            <person name="Sykes S."/>
            <person name="Wortman J."/>
            <person name="Nusbaum C."/>
            <person name="Birren B."/>
        </authorList>
    </citation>
    <scope>NUCLEOTIDE SEQUENCE [LARGE SCALE GENOMIC DNA]</scope>
    <source>
        <strain evidence="8">CM1001059</strain>
    </source>
</reference>
<dbReference type="EnsemblMetazoa" id="AMEC017181-RA">
    <property type="protein sequence ID" value="AMEC017181-PA"/>
    <property type="gene ID" value="AMEC017181"/>
</dbReference>
<keyword evidence="3" id="KW-0964">Secreted</keyword>
<dbReference type="Proteomes" id="UP000075902">
    <property type="component" value="Unassembled WGS sequence"/>
</dbReference>
<comment type="subcellular location">
    <subcellularLocation>
        <location evidence="1">Secreted</location>
    </subcellularLocation>
</comment>
<protein>
    <submittedName>
        <fullName evidence="7">Uncharacterized protein</fullName>
    </submittedName>
</protein>
<feature type="region of interest" description="Disordered" evidence="6">
    <location>
        <begin position="140"/>
        <end position="195"/>
    </location>
</feature>
<evidence type="ECO:0000256" key="6">
    <source>
        <dbReference type="SAM" id="MobiDB-lite"/>
    </source>
</evidence>
<dbReference type="GO" id="GO:0005576">
    <property type="term" value="C:extracellular region"/>
    <property type="evidence" value="ECO:0007669"/>
    <property type="project" value="UniProtKB-SubCell"/>
</dbReference>
<evidence type="ECO:0000256" key="4">
    <source>
        <dbReference type="ARBA" id="ARBA00022815"/>
    </source>
</evidence>
<dbReference type="Pfam" id="PF08257">
    <property type="entry name" value="Sulfakinin"/>
    <property type="match status" value="2"/>
</dbReference>
<feature type="compositionally biased region" description="Acidic residues" evidence="6">
    <location>
        <begin position="145"/>
        <end position="156"/>
    </location>
</feature>
<keyword evidence="5" id="KW-0527">Neuropeptide</keyword>
<keyword evidence="4" id="KW-0027">Amidation</keyword>
<keyword evidence="8" id="KW-1185">Reference proteome</keyword>
<dbReference type="InterPro" id="IPR013259">
    <property type="entry name" value="Sulfakinin"/>
</dbReference>
<dbReference type="InterPro" id="IPR013152">
    <property type="entry name" value="Gastrin/cholecystokinin_CS"/>
</dbReference>
<evidence type="ECO:0000256" key="1">
    <source>
        <dbReference type="ARBA" id="ARBA00004613"/>
    </source>
</evidence>
<evidence type="ECO:0000256" key="3">
    <source>
        <dbReference type="ARBA" id="ARBA00022525"/>
    </source>
</evidence>
<evidence type="ECO:0000256" key="5">
    <source>
        <dbReference type="ARBA" id="ARBA00023320"/>
    </source>
</evidence>
<feature type="compositionally biased region" description="Polar residues" evidence="6">
    <location>
        <begin position="46"/>
        <end position="63"/>
    </location>
</feature>